<keyword evidence="2" id="KW-1185">Reference proteome</keyword>
<reference evidence="2" key="1">
    <citation type="submission" date="2017-11" db="EMBL/GenBank/DDBJ databases">
        <authorList>
            <person name="Lima N.C."/>
            <person name="Parody-Merino A.M."/>
            <person name="Battley P.F."/>
            <person name="Fidler A.E."/>
            <person name="Prosdocimi F."/>
        </authorList>
    </citation>
    <scope>NUCLEOTIDE SEQUENCE [LARGE SCALE GENOMIC DNA]</scope>
</reference>
<accession>A0A2I0TLB0</accession>
<protein>
    <submittedName>
        <fullName evidence="1">Uncharacterized protein</fullName>
    </submittedName>
</protein>
<dbReference type="AlphaFoldDB" id="A0A2I0TLB0"/>
<evidence type="ECO:0000313" key="1">
    <source>
        <dbReference type="EMBL" id="PKU34597.1"/>
    </source>
</evidence>
<name>A0A2I0TLB0_LIMLA</name>
<sequence length="111" mass="12228">MKLEKDVNLGRREEDGLVYSTRGKLYVPDSAMMDFEKQMVTVEWEQLDSGMTQLLPGSGAQLAVVDSGEGGLEEPTAPEVRCVSPIASRLVNVEQKRLWEQQSTGGSRSDP</sequence>
<proteinExistence type="predicted"/>
<reference evidence="2" key="2">
    <citation type="submission" date="2017-12" db="EMBL/GenBank/DDBJ databases">
        <title>Genome sequence of the Bar-tailed Godwit (Limosa lapponica baueri).</title>
        <authorList>
            <person name="Lima N.C.B."/>
            <person name="Parody-Merino A.M."/>
            <person name="Battley P.F."/>
            <person name="Fidler A.E."/>
            <person name="Prosdocimi F."/>
        </authorList>
    </citation>
    <scope>NUCLEOTIDE SEQUENCE [LARGE SCALE GENOMIC DNA]</scope>
</reference>
<gene>
    <name evidence="1" type="ORF">llap_15100</name>
</gene>
<evidence type="ECO:0000313" key="2">
    <source>
        <dbReference type="Proteomes" id="UP000233556"/>
    </source>
</evidence>
<organism evidence="1 2">
    <name type="scientific">Limosa lapponica baueri</name>
    <dbReference type="NCBI Taxonomy" id="1758121"/>
    <lineage>
        <taxon>Eukaryota</taxon>
        <taxon>Metazoa</taxon>
        <taxon>Chordata</taxon>
        <taxon>Craniata</taxon>
        <taxon>Vertebrata</taxon>
        <taxon>Euteleostomi</taxon>
        <taxon>Archelosauria</taxon>
        <taxon>Archosauria</taxon>
        <taxon>Dinosauria</taxon>
        <taxon>Saurischia</taxon>
        <taxon>Theropoda</taxon>
        <taxon>Coelurosauria</taxon>
        <taxon>Aves</taxon>
        <taxon>Neognathae</taxon>
        <taxon>Neoaves</taxon>
        <taxon>Charadriiformes</taxon>
        <taxon>Scolopacidae</taxon>
        <taxon>Limosa</taxon>
    </lineage>
</organism>
<dbReference type="Proteomes" id="UP000233556">
    <property type="component" value="Unassembled WGS sequence"/>
</dbReference>
<dbReference type="EMBL" id="KZ508966">
    <property type="protein sequence ID" value="PKU34597.1"/>
    <property type="molecule type" value="Genomic_DNA"/>
</dbReference>